<accession>A0A4P2Q4L2</accession>
<organism evidence="2 3">
    <name type="scientific">Sorangium cellulosum</name>
    <name type="common">Polyangium cellulosum</name>
    <dbReference type="NCBI Taxonomy" id="56"/>
    <lineage>
        <taxon>Bacteria</taxon>
        <taxon>Pseudomonadati</taxon>
        <taxon>Myxococcota</taxon>
        <taxon>Polyangia</taxon>
        <taxon>Polyangiales</taxon>
        <taxon>Polyangiaceae</taxon>
        <taxon>Sorangium</taxon>
    </lineage>
</organism>
<dbReference type="PROSITE" id="PS51257">
    <property type="entry name" value="PROKAR_LIPOPROTEIN"/>
    <property type="match status" value="1"/>
</dbReference>
<dbReference type="AlphaFoldDB" id="A0A4P2Q4L2"/>
<dbReference type="OrthoDB" id="5525866at2"/>
<dbReference type="Proteomes" id="UP000295781">
    <property type="component" value="Chromosome"/>
</dbReference>
<feature type="chain" id="PRO_5020237954" description="Secreted protein" evidence="1">
    <location>
        <begin position="36"/>
        <end position="118"/>
    </location>
</feature>
<keyword evidence="1" id="KW-0732">Signal</keyword>
<gene>
    <name evidence="2" type="ORF">SOCEGT47_048420</name>
</gene>
<evidence type="ECO:0000256" key="1">
    <source>
        <dbReference type="SAM" id="SignalP"/>
    </source>
</evidence>
<evidence type="ECO:0008006" key="4">
    <source>
        <dbReference type="Google" id="ProtNLM"/>
    </source>
</evidence>
<dbReference type="RefSeq" id="WP_129350159.1">
    <property type="nucleotide sequence ID" value="NZ_CP012670.1"/>
</dbReference>
<sequence length="118" mass="12366">MKRRITQHWKSACRAAASVALLAAMAGCDPGPAGADADAAETGREDVGESSAAAIATGGCMVTGCGGQVCSDRPVMTTCEWSEFHACYQSYGICSRDVLGQCRWEPTPSLLACLRGYR</sequence>
<dbReference type="EMBL" id="CP012670">
    <property type="protein sequence ID" value="AUX24305.1"/>
    <property type="molecule type" value="Genomic_DNA"/>
</dbReference>
<name>A0A4P2Q4L2_SORCE</name>
<reference evidence="2 3" key="1">
    <citation type="submission" date="2015-09" db="EMBL/GenBank/DDBJ databases">
        <title>Sorangium comparison.</title>
        <authorList>
            <person name="Zaburannyi N."/>
            <person name="Bunk B."/>
            <person name="Overmann J."/>
            <person name="Mueller R."/>
        </authorList>
    </citation>
    <scope>NUCLEOTIDE SEQUENCE [LARGE SCALE GENOMIC DNA]</scope>
    <source>
        <strain evidence="2 3">So ceGT47</strain>
    </source>
</reference>
<protein>
    <recommendedName>
        <fullName evidence="4">Secreted protein</fullName>
    </recommendedName>
</protein>
<evidence type="ECO:0000313" key="3">
    <source>
        <dbReference type="Proteomes" id="UP000295781"/>
    </source>
</evidence>
<proteinExistence type="predicted"/>
<evidence type="ECO:0000313" key="2">
    <source>
        <dbReference type="EMBL" id="AUX24305.1"/>
    </source>
</evidence>
<feature type="signal peptide" evidence="1">
    <location>
        <begin position="1"/>
        <end position="35"/>
    </location>
</feature>